<dbReference type="Gene3D" id="1.20.5.50">
    <property type="match status" value="1"/>
</dbReference>
<name>A0AAN7ZUK1_ELEMC</name>
<dbReference type="GO" id="GO:0005577">
    <property type="term" value="C:fibrinogen complex"/>
    <property type="evidence" value="ECO:0007669"/>
    <property type="project" value="InterPro"/>
</dbReference>
<dbReference type="SMART" id="SM01212">
    <property type="entry name" value="Fib_alpha"/>
    <property type="match status" value="1"/>
</dbReference>
<evidence type="ECO:0000256" key="4">
    <source>
        <dbReference type="ARBA" id="ARBA00022729"/>
    </source>
</evidence>
<dbReference type="SUPFAM" id="SSF58010">
    <property type="entry name" value="Fibrinogen coiled-coil and central regions"/>
    <property type="match status" value="1"/>
</dbReference>
<evidence type="ECO:0000259" key="9">
    <source>
        <dbReference type="SMART" id="SM01212"/>
    </source>
</evidence>
<dbReference type="PANTHER" id="PTHR47221:SF6">
    <property type="entry name" value="FIBRINOGEN ALPHA CHAIN"/>
    <property type="match status" value="1"/>
</dbReference>
<dbReference type="GO" id="GO:0005102">
    <property type="term" value="F:signaling receptor binding"/>
    <property type="evidence" value="ECO:0007669"/>
    <property type="project" value="InterPro"/>
</dbReference>
<dbReference type="GO" id="GO:0030674">
    <property type="term" value="F:protein-macromolecule adaptor activity"/>
    <property type="evidence" value="ECO:0007669"/>
    <property type="project" value="TreeGrafter"/>
</dbReference>
<dbReference type="Pfam" id="PF08702">
    <property type="entry name" value="Fib_alpha"/>
    <property type="match status" value="1"/>
</dbReference>
<keyword evidence="5" id="KW-0175">Coiled coil</keyword>
<feature type="domain" description="Fibrinogen alpha/beta/gamma chain coiled coil" evidence="9">
    <location>
        <begin position="7"/>
        <end position="151"/>
    </location>
</feature>
<evidence type="ECO:0000256" key="8">
    <source>
        <dbReference type="ARBA" id="ARBA00025974"/>
    </source>
</evidence>
<dbReference type="GO" id="GO:0072377">
    <property type="term" value="P:blood coagulation, common pathway"/>
    <property type="evidence" value="ECO:0007669"/>
    <property type="project" value="TreeGrafter"/>
</dbReference>
<keyword evidence="6" id="KW-0094">Blood coagulation</keyword>
<dbReference type="InterPro" id="IPR037579">
    <property type="entry name" value="FIB_ANG-like"/>
</dbReference>
<dbReference type="EMBL" id="JAUZQC010000025">
    <property type="protein sequence ID" value="KAK5848096.1"/>
    <property type="molecule type" value="Genomic_DNA"/>
</dbReference>
<dbReference type="GO" id="GO:0005201">
    <property type="term" value="F:extracellular matrix structural constituent"/>
    <property type="evidence" value="ECO:0007669"/>
    <property type="project" value="TreeGrafter"/>
</dbReference>
<dbReference type="GO" id="GO:0070527">
    <property type="term" value="P:platelet aggregation"/>
    <property type="evidence" value="ECO:0007669"/>
    <property type="project" value="TreeGrafter"/>
</dbReference>
<keyword evidence="2" id="KW-0964">Secreted</keyword>
<evidence type="ECO:0000256" key="2">
    <source>
        <dbReference type="ARBA" id="ARBA00022525"/>
    </source>
</evidence>
<evidence type="ECO:0000313" key="11">
    <source>
        <dbReference type="Proteomes" id="UP001346869"/>
    </source>
</evidence>
<keyword evidence="11" id="KW-1185">Reference proteome</keyword>
<dbReference type="GO" id="GO:0042730">
    <property type="term" value="P:fibrinolysis"/>
    <property type="evidence" value="ECO:0007669"/>
    <property type="project" value="TreeGrafter"/>
</dbReference>
<evidence type="ECO:0000256" key="1">
    <source>
        <dbReference type="ARBA" id="ARBA00004613"/>
    </source>
</evidence>
<dbReference type="InterPro" id="IPR012290">
    <property type="entry name" value="Fibrinogen_a/b/g_coil_dom"/>
</dbReference>
<dbReference type="AlphaFoldDB" id="A0AAN7ZUK1"/>
<organism evidence="10 11">
    <name type="scientific">Eleginops maclovinus</name>
    <name type="common">Patagonian blennie</name>
    <name type="synonym">Eleginus maclovinus</name>
    <dbReference type="NCBI Taxonomy" id="56733"/>
    <lineage>
        <taxon>Eukaryota</taxon>
        <taxon>Metazoa</taxon>
        <taxon>Chordata</taxon>
        <taxon>Craniata</taxon>
        <taxon>Vertebrata</taxon>
        <taxon>Euteleostomi</taxon>
        <taxon>Actinopterygii</taxon>
        <taxon>Neopterygii</taxon>
        <taxon>Teleostei</taxon>
        <taxon>Neoteleostei</taxon>
        <taxon>Acanthomorphata</taxon>
        <taxon>Eupercaria</taxon>
        <taxon>Perciformes</taxon>
        <taxon>Notothenioidei</taxon>
        <taxon>Eleginopidae</taxon>
        <taxon>Eleginops</taxon>
    </lineage>
</organism>
<comment type="subunit">
    <text evidence="8">Heterohexamer; disulfide linked. Contains 2 sets of 3 non-identical chains (alpha, beta and gamma). The 2 heterotrimers are in head to head conformation with the N-termini in a small central domain.</text>
</comment>
<reference evidence="10 11" key="2">
    <citation type="journal article" date="2023" name="Mol. Biol. Evol.">
        <title>Genomics of Secondarily Temperate Adaptation in the Only Non-Antarctic Icefish.</title>
        <authorList>
            <person name="Rivera-Colon A.G."/>
            <person name="Rayamajhi N."/>
            <person name="Minhas B.F."/>
            <person name="Madrigal G."/>
            <person name="Bilyk K.T."/>
            <person name="Yoon V."/>
            <person name="Hune M."/>
            <person name="Gregory S."/>
            <person name="Cheng C.H.C."/>
            <person name="Catchen J.M."/>
        </authorList>
    </citation>
    <scope>NUCLEOTIDE SEQUENCE [LARGE SCALE GENOMIC DNA]</scope>
    <source>
        <strain evidence="10">JMC-PN-2008</strain>
    </source>
</reference>
<dbReference type="GO" id="GO:0034116">
    <property type="term" value="P:positive regulation of heterotypic cell-cell adhesion"/>
    <property type="evidence" value="ECO:0007669"/>
    <property type="project" value="TreeGrafter"/>
</dbReference>
<keyword evidence="3" id="KW-0356">Hemostasis</keyword>
<proteinExistence type="predicted"/>
<reference evidence="10 11" key="1">
    <citation type="journal article" date="2023" name="Genes (Basel)">
        <title>Chromosome-Level Genome Assembly and Circadian Gene Repertoire of the Patagonia Blennie Eleginops maclovinus-The Closest Ancestral Proxy of Antarctic Cryonotothenioids.</title>
        <authorList>
            <person name="Cheng C.C."/>
            <person name="Rivera-Colon A.G."/>
            <person name="Minhas B.F."/>
            <person name="Wilson L."/>
            <person name="Rayamajhi N."/>
            <person name="Vargas-Chacoff L."/>
            <person name="Catchen J.M."/>
        </authorList>
    </citation>
    <scope>NUCLEOTIDE SEQUENCE [LARGE SCALE GENOMIC DNA]</scope>
    <source>
        <strain evidence="10">JMC-PN-2008</strain>
    </source>
</reference>
<comment type="caution">
    <text evidence="10">The sequence shown here is derived from an EMBL/GenBank/DDBJ whole genome shotgun (WGS) entry which is preliminary data.</text>
</comment>
<dbReference type="PANTHER" id="PTHR47221">
    <property type="entry name" value="FIBRINOGEN ALPHA CHAIN"/>
    <property type="match status" value="1"/>
</dbReference>
<keyword evidence="7" id="KW-1015">Disulfide bond</keyword>
<dbReference type="Proteomes" id="UP001346869">
    <property type="component" value="Unassembled WGS sequence"/>
</dbReference>
<evidence type="ECO:0000256" key="6">
    <source>
        <dbReference type="ARBA" id="ARBA00023084"/>
    </source>
</evidence>
<dbReference type="GO" id="GO:0051258">
    <property type="term" value="P:protein polymerization"/>
    <property type="evidence" value="ECO:0007669"/>
    <property type="project" value="InterPro"/>
</dbReference>
<protein>
    <recommendedName>
        <fullName evidence="9">Fibrinogen alpha/beta/gamma chain coiled coil domain-containing protein</fullName>
    </recommendedName>
</protein>
<evidence type="ECO:0000256" key="3">
    <source>
        <dbReference type="ARBA" id="ARBA00022696"/>
    </source>
</evidence>
<accession>A0AAN7ZUK1</accession>
<keyword evidence="4" id="KW-0732">Signal</keyword>
<evidence type="ECO:0000256" key="7">
    <source>
        <dbReference type="ARBA" id="ARBA00023157"/>
    </source>
</evidence>
<comment type="subcellular location">
    <subcellularLocation>
        <location evidence="1">Secreted</location>
    </subcellularLocation>
</comment>
<sequence>MMRHCRRETHLALCADDDWVSKCPSGCRLQGLISQMESKVERKLSKVCKTAKMHEEATEKSMAAMTRLYNYNRRVLVSSYVSELKLVEQSEGLARNLTSLSKRSSRLSLQLKGLNRDVQKQLVALYRTEVEVDMQLRACSGSCKSVVPFSLEHHSYITLQTDLKHTDKTPNLRRKVASLPKDIPHMKLQPVDEGPVSPEYKTIPTVQRDLLTQFEDIPQNRVLMEEVETDELH</sequence>
<gene>
    <name evidence="10" type="ORF">PBY51_005743</name>
</gene>
<evidence type="ECO:0000256" key="5">
    <source>
        <dbReference type="ARBA" id="ARBA00023054"/>
    </source>
</evidence>
<evidence type="ECO:0000313" key="10">
    <source>
        <dbReference type="EMBL" id="KAK5848096.1"/>
    </source>
</evidence>